<dbReference type="PRINTS" id="PR00662">
    <property type="entry name" value="G6PISOMERASE"/>
</dbReference>
<dbReference type="PANTHER" id="PTHR11469:SF1">
    <property type="entry name" value="GLUCOSE-6-PHOSPHATE ISOMERASE"/>
    <property type="match status" value="1"/>
</dbReference>
<dbReference type="AlphaFoldDB" id="A0A1I3TCC4"/>
<dbReference type="GO" id="GO:0005829">
    <property type="term" value="C:cytosol"/>
    <property type="evidence" value="ECO:0007669"/>
    <property type="project" value="TreeGrafter"/>
</dbReference>
<sequence>MTVDFSALKSMAEAAKERHILDLFAEDKNRAAGFSAQSDGLLFDYSKTNIDTTTRDALFGLLDEAGLAEKRRAMFEGDKINDTEGRAVLHTALRNLDGGPVMVDGEDVIPGVRHTLARMGDFADRVRRGEIASTSGVPFEDVVNIGIGGSDLGPVMAYEALKPYVDGPRCHFVSNVDGAHIHDVLAGLNPQTTLIIVASKTFTTIETMTNARTARDWLVKSVGEEGIVQHFAALSTAHDKTAEFGIDPDLVFGFEDWVGGRYSVWGPIGLSLMIAIGPQRFAEFLRGGQAMDTHFQTADWIENLPVLLALVGIWHNQVCDYATRAVLPYEQRLLRLPAYLQQLEMESNGKRVAMDGTTLPFHSGPVVWGEPGTNGQHAFYQLIHQGTRVIPCEFMVGRYGHEAELAHQHELLVSNCLAQSEALLRGRSLEEATEIMKKKGFEGAELERQARHRVFPGNRPSTTLAYDKLTPYVLGQIVALYEHRVFVEGVILGINSFDQWGVELGKELALALQPVLAGENDGTGKDGSTMQLVNHLKTS</sequence>
<evidence type="ECO:0000313" key="9">
    <source>
        <dbReference type="EMBL" id="SFJ68615.1"/>
    </source>
</evidence>
<dbReference type="GO" id="GO:0051156">
    <property type="term" value="P:glucose 6-phosphate metabolic process"/>
    <property type="evidence" value="ECO:0007669"/>
    <property type="project" value="TreeGrafter"/>
</dbReference>
<keyword evidence="3 7" id="KW-0312">Gluconeogenesis</keyword>
<evidence type="ECO:0000256" key="8">
    <source>
        <dbReference type="RuleBase" id="RU000612"/>
    </source>
</evidence>
<dbReference type="RefSeq" id="WP_066600135.1">
    <property type="nucleotide sequence ID" value="NZ_FORY01000008.1"/>
</dbReference>
<keyword evidence="4 7" id="KW-0324">Glycolysis</keyword>
<comment type="catalytic activity">
    <reaction evidence="6 7 8">
        <text>alpha-D-glucose 6-phosphate = beta-D-fructose 6-phosphate</text>
        <dbReference type="Rhea" id="RHEA:11816"/>
        <dbReference type="ChEBI" id="CHEBI:57634"/>
        <dbReference type="ChEBI" id="CHEBI:58225"/>
        <dbReference type="EC" id="5.3.1.9"/>
    </reaction>
</comment>
<dbReference type="STRING" id="576117.SAMN04488138_10859"/>
<dbReference type="EC" id="5.3.1.9" evidence="7"/>
<comment type="subcellular location">
    <subcellularLocation>
        <location evidence="7">Cytoplasm</location>
    </subcellularLocation>
</comment>
<dbReference type="SUPFAM" id="SSF53697">
    <property type="entry name" value="SIS domain"/>
    <property type="match status" value="1"/>
</dbReference>
<keyword evidence="7" id="KW-0963">Cytoplasm</keyword>
<dbReference type="InterPro" id="IPR018189">
    <property type="entry name" value="Phosphoglucose_isomerase_CS"/>
</dbReference>
<evidence type="ECO:0000256" key="2">
    <source>
        <dbReference type="ARBA" id="ARBA00006604"/>
    </source>
</evidence>
<feature type="active site" description="Proton donor" evidence="7">
    <location>
        <position position="346"/>
    </location>
</feature>
<dbReference type="GO" id="GO:0006094">
    <property type="term" value="P:gluconeogenesis"/>
    <property type="evidence" value="ECO:0007669"/>
    <property type="project" value="UniProtKB-UniRule"/>
</dbReference>
<dbReference type="EMBL" id="FORY01000008">
    <property type="protein sequence ID" value="SFJ68615.1"/>
    <property type="molecule type" value="Genomic_DNA"/>
</dbReference>
<comment type="similarity">
    <text evidence="2 7 8">Belongs to the GPI family.</text>
</comment>
<name>A0A1I3TCC4_9RHOB</name>
<dbReference type="Pfam" id="PF00342">
    <property type="entry name" value="PGI"/>
    <property type="match status" value="1"/>
</dbReference>
<dbReference type="UniPathway" id="UPA00109">
    <property type="reaction ID" value="UER00181"/>
</dbReference>
<dbReference type="InterPro" id="IPR046348">
    <property type="entry name" value="SIS_dom_sf"/>
</dbReference>
<comment type="pathway">
    <text evidence="1 7 8">Carbohydrate degradation; glycolysis; D-glyceraldehyde 3-phosphate and glycerone phosphate from D-glucose: step 2/4.</text>
</comment>
<evidence type="ECO:0000313" key="10">
    <source>
        <dbReference type="Proteomes" id="UP000183299"/>
    </source>
</evidence>
<dbReference type="PROSITE" id="PS00174">
    <property type="entry name" value="P_GLUCOSE_ISOMERASE_2"/>
    <property type="match status" value="1"/>
</dbReference>
<evidence type="ECO:0000256" key="7">
    <source>
        <dbReference type="HAMAP-Rule" id="MF_00473"/>
    </source>
</evidence>
<dbReference type="InterPro" id="IPR035482">
    <property type="entry name" value="SIS_PGI_2"/>
</dbReference>
<dbReference type="GO" id="GO:0004347">
    <property type="term" value="F:glucose-6-phosphate isomerase activity"/>
    <property type="evidence" value="ECO:0007669"/>
    <property type="project" value="UniProtKB-UniRule"/>
</dbReference>
<feature type="active site" evidence="7">
    <location>
        <position position="506"/>
    </location>
</feature>
<evidence type="ECO:0000256" key="4">
    <source>
        <dbReference type="ARBA" id="ARBA00023152"/>
    </source>
</evidence>
<protein>
    <recommendedName>
        <fullName evidence="7">Glucose-6-phosphate isomerase</fullName>
        <shortName evidence="7">GPI</shortName>
        <ecNumber evidence="7">5.3.1.9</ecNumber>
    </recommendedName>
    <alternativeName>
        <fullName evidence="7">Phosphoglucose isomerase</fullName>
        <shortName evidence="7">PGI</shortName>
    </alternativeName>
    <alternativeName>
        <fullName evidence="7">Phosphohexose isomerase</fullName>
        <shortName evidence="7">PHI</shortName>
    </alternativeName>
</protein>
<proteinExistence type="inferred from homology"/>
<accession>A0A1I3TCC4</accession>
<evidence type="ECO:0000256" key="3">
    <source>
        <dbReference type="ARBA" id="ARBA00022432"/>
    </source>
</evidence>
<reference evidence="9 10" key="1">
    <citation type="submission" date="2016-10" db="EMBL/GenBank/DDBJ databases">
        <authorList>
            <person name="de Groot N.N."/>
        </authorList>
    </citation>
    <scope>NUCLEOTIDE SEQUENCE [LARGE SCALE GENOMIC DNA]</scope>
    <source>
        <strain evidence="9 10">CGMCC 1.8891</strain>
    </source>
</reference>
<dbReference type="GeneID" id="98665493"/>
<feature type="active site" evidence="7">
    <location>
        <position position="377"/>
    </location>
</feature>
<dbReference type="InterPro" id="IPR001672">
    <property type="entry name" value="G6P_Isomerase"/>
</dbReference>
<dbReference type="HAMAP" id="MF_00473">
    <property type="entry name" value="G6P_isomerase"/>
    <property type="match status" value="1"/>
</dbReference>
<dbReference type="PANTHER" id="PTHR11469">
    <property type="entry name" value="GLUCOSE-6-PHOSPHATE ISOMERASE"/>
    <property type="match status" value="1"/>
</dbReference>
<dbReference type="NCBIfam" id="NF001211">
    <property type="entry name" value="PRK00179.1"/>
    <property type="match status" value="1"/>
</dbReference>
<dbReference type="PROSITE" id="PS00765">
    <property type="entry name" value="P_GLUCOSE_ISOMERASE_1"/>
    <property type="match status" value="1"/>
</dbReference>
<dbReference type="CDD" id="cd05016">
    <property type="entry name" value="SIS_PGI_2"/>
    <property type="match status" value="1"/>
</dbReference>
<comment type="function">
    <text evidence="7">Catalyzes the reversible isomerization of glucose-6-phosphate to fructose-6-phosphate.</text>
</comment>
<comment type="pathway">
    <text evidence="7">Carbohydrate biosynthesis; gluconeogenesis.</text>
</comment>
<dbReference type="OrthoDB" id="140919at2"/>
<dbReference type="UniPathway" id="UPA00138"/>
<dbReference type="CDD" id="cd05015">
    <property type="entry name" value="SIS_PGI_1"/>
    <property type="match status" value="1"/>
</dbReference>
<evidence type="ECO:0000256" key="1">
    <source>
        <dbReference type="ARBA" id="ARBA00004926"/>
    </source>
</evidence>
<organism evidence="9 10">
    <name type="scientific">Celeribacter halophilus</name>
    <dbReference type="NCBI Taxonomy" id="576117"/>
    <lineage>
        <taxon>Bacteria</taxon>
        <taxon>Pseudomonadati</taxon>
        <taxon>Pseudomonadota</taxon>
        <taxon>Alphaproteobacteria</taxon>
        <taxon>Rhodobacterales</taxon>
        <taxon>Roseobacteraceae</taxon>
        <taxon>Celeribacter</taxon>
    </lineage>
</organism>
<dbReference type="GO" id="GO:0097367">
    <property type="term" value="F:carbohydrate derivative binding"/>
    <property type="evidence" value="ECO:0007669"/>
    <property type="project" value="InterPro"/>
</dbReference>
<dbReference type="Gene3D" id="1.10.1390.10">
    <property type="match status" value="1"/>
</dbReference>
<dbReference type="InterPro" id="IPR035476">
    <property type="entry name" value="SIS_PGI_1"/>
</dbReference>
<keyword evidence="10" id="KW-1185">Reference proteome</keyword>
<gene>
    <name evidence="7" type="primary">pgi</name>
    <name evidence="9" type="ORF">SAMN04488138_10859</name>
</gene>
<dbReference type="Proteomes" id="UP000183299">
    <property type="component" value="Unassembled WGS sequence"/>
</dbReference>
<dbReference type="GO" id="GO:0006096">
    <property type="term" value="P:glycolytic process"/>
    <property type="evidence" value="ECO:0007669"/>
    <property type="project" value="UniProtKB-UniRule"/>
</dbReference>
<evidence type="ECO:0000256" key="6">
    <source>
        <dbReference type="ARBA" id="ARBA00029321"/>
    </source>
</evidence>
<dbReference type="GO" id="GO:0048029">
    <property type="term" value="F:monosaccharide binding"/>
    <property type="evidence" value="ECO:0007669"/>
    <property type="project" value="TreeGrafter"/>
</dbReference>
<dbReference type="PROSITE" id="PS51463">
    <property type="entry name" value="P_GLUCOSE_ISOMERASE_3"/>
    <property type="match status" value="1"/>
</dbReference>
<keyword evidence="5 7" id="KW-0413">Isomerase</keyword>
<evidence type="ECO:0000256" key="5">
    <source>
        <dbReference type="ARBA" id="ARBA00023235"/>
    </source>
</evidence>
<dbReference type="InterPro" id="IPR023096">
    <property type="entry name" value="G6P_Isomerase_C"/>
</dbReference>
<dbReference type="Gene3D" id="3.40.50.10490">
    <property type="entry name" value="Glucose-6-phosphate isomerase like protein, domain 1"/>
    <property type="match status" value="2"/>
</dbReference>